<feature type="transmembrane region" description="Helical" evidence="1">
    <location>
        <begin position="61"/>
        <end position="84"/>
    </location>
</feature>
<organism evidence="2 3">
    <name type="scientific">Pallidibacillus pasinlerensis</name>
    <dbReference type="NCBI Taxonomy" id="2703818"/>
    <lineage>
        <taxon>Bacteria</taxon>
        <taxon>Bacillati</taxon>
        <taxon>Bacillota</taxon>
        <taxon>Bacilli</taxon>
        <taxon>Bacillales</taxon>
        <taxon>Bacillaceae</taxon>
        <taxon>Pallidibacillus</taxon>
    </lineage>
</organism>
<dbReference type="Pfam" id="PF11877">
    <property type="entry name" value="DUF3397"/>
    <property type="match status" value="1"/>
</dbReference>
<feature type="transmembrane region" description="Helical" evidence="1">
    <location>
        <begin position="18"/>
        <end position="40"/>
    </location>
</feature>
<name>A0ABX0A2H6_9BACI</name>
<dbReference type="InterPro" id="IPR024515">
    <property type="entry name" value="DUF3397"/>
</dbReference>
<dbReference type="EMBL" id="JAACYS010000001">
    <property type="protein sequence ID" value="NCU16184.1"/>
    <property type="molecule type" value="Genomic_DNA"/>
</dbReference>
<keyword evidence="1" id="KW-0812">Transmembrane</keyword>
<proteinExistence type="predicted"/>
<comment type="caution">
    <text evidence="2">The sequence shown here is derived from an EMBL/GenBank/DDBJ whole genome shotgun (WGS) entry which is preliminary data.</text>
</comment>
<dbReference type="Proteomes" id="UP000743899">
    <property type="component" value="Unassembled WGS sequence"/>
</dbReference>
<evidence type="ECO:0000313" key="2">
    <source>
        <dbReference type="EMBL" id="NCU16184.1"/>
    </source>
</evidence>
<accession>A0ABX0A2H6</accession>
<reference evidence="2 3" key="1">
    <citation type="submission" date="2020-01" db="EMBL/GenBank/DDBJ databases">
        <title>A novel Bacillus sp. from Pasinler.</title>
        <authorList>
            <person name="Adiguzel A."/>
            <person name="Ay H."/>
            <person name="Baltaci M.O."/>
        </authorList>
    </citation>
    <scope>NUCLEOTIDE SEQUENCE [LARGE SCALE GENOMIC DNA]</scope>
    <source>
        <strain evidence="2 3">P1</strain>
    </source>
</reference>
<gene>
    <name evidence="2" type="ORF">GW534_00145</name>
</gene>
<protein>
    <submittedName>
        <fullName evidence="2">DUF3397 family protein</fullName>
    </submittedName>
</protein>
<evidence type="ECO:0000256" key="1">
    <source>
        <dbReference type="SAM" id="Phobius"/>
    </source>
</evidence>
<evidence type="ECO:0000313" key="3">
    <source>
        <dbReference type="Proteomes" id="UP000743899"/>
    </source>
</evidence>
<keyword evidence="1" id="KW-1133">Transmembrane helix</keyword>
<keyword evidence="3" id="KW-1185">Reference proteome</keyword>
<keyword evidence="1" id="KW-0472">Membrane</keyword>
<sequence length="85" mass="10497">MLIYQQSFFSIYFLIKEIWGVSLHFFIILFMVLFILMFIWRYWKRHHSFHFPKIIKYSWHSFFIVSLVSHLLLLVVGVLTNAFIH</sequence>